<evidence type="ECO:0000256" key="2">
    <source>
        <dbReference type="ARBA" id="ARBA00022475"/>
    </source>
</evidence>
<keyword evidence="5 6" id="KW-0472">Membrane</keyword>
<dbReference type="Proteomes" id="UP000261905">
    <property type="component" value="Unassembled WGS sequence"/>
</dbReference>
<reference evidence="7 8" key="1">
    <citation type="submission" date="2018-08" db="EMBL/GenBank/DDBJ databases">
        <title>Paenibacillus sp. M4BSY-1, whole genome shotgun sequence.</title>
        <authorList>
            <person name="Tuo L."/>
        </authorList>
    </citation>
    <scope>NUCLEOTIDE SEQUENCE [LARGE SCALE GENOMIC DNA]</scope>
    <source>
        <strain evidence="7 8">M4BSY-1</strain>
    </source>
</reference>
<evidence type="ECO:0000256" key="3">
    <source>
        <dbReference type="ARBA" id="ARBA00022692"/>
    </source>
</evidence>
<organism evidence="7 8">
    <name type="scientific">Paenibacillus paeoniae</name>
    <dbReference type="NCBI Taxonomy" id="2292705"/>
    <lineage>
        <taxon>Bacteria</taxon>
        <taxon>Bacillati</taxon>
        <taxon>Bacillota</taxon>
        <taxon>Bacilli</taxon>
        <taxon>Bacillales</taxon>
        <taxon>Paenibacillaceae</taxon>
        <taxon>Paenibacillus</taxon>
    </lineage>
</organism>
<keyword evidence="4 6" id="KW-1133">Transmembrane helix</keyword>
<proteinExistence type="predicted"/>
<accession>A0A371P0P5</accession>
<feature type="transmembrane region" description="Helical" evidence="6">
    <location>
        <begin position="96"/>
        <end position="116"/>
    </location>
</feature>
<name>A0A371P0P5_9BACL</name>
<evidence type="ECO:0000256" key="5">
    <source>
        <dbReference type="ARBA" id="ARBA00023136"/>
    </source>
</evidence>
<evidence type="ECO:0000256" key="1">
    <source>
        <dbReference type="ARBA" id="ARBA00004651"/>
    </source>
</evidence>
<comment type="caution">
    <text evidence="7">The sequence shown here is derived from an EMBL/GenBank/DDBJ whole genome shotgun (WGS) entry which is preliminary data.</text>
</comment>
<dbReference type="EMBL" id="QUBQ01000007">
    <property type="protein sequence ID" value="REK69512.1"/>
    <property type="molecule type" value="Genomic_DNA"/>
</dbReference>
<keyword evidence="2" id="KW-1003">Cell membrane</keyword>
<evidence type="ECO:0000256" key="6">
    <source>
        <dbReference type="SAM" id="Phobius"/>
    </source>
</evidence>
<protein>
    <submittedName>
        <fullName evidence="7">ATP synthase subunit I</fullName>
    </submittedName>
</protein>
<feature type="transmembrane region" description="Helical" evidence="6">
    <location>
        <begin position="32"/>
        <end position="50"/>
    </location>
</feature>
<feature type="transmembrane region" description="Helical" evidence="6">
    <location>
        <begin position="7"/>
        <end position="26"/>
    </location>
</feature>
<gene>
    <name evidence="7" type="ORF">DX130_23685</name>
</gene>
<comment type="subcellular location">
    <subcellularLocation>
        <location evidence="1">Cell membrane</location>
        <topology evidence="1">Multi-pass membrane protein</topology>
    </subcellularLocation>
</comment>
<dbReference type="AlphaFoldDB" id="A0A371P0P5"/>
<dbReference type="RefSeq" id="WP_116049600.1">
    <property type="nucleotide sequence ID" value="NZ_QUBQ01000007.1"/>
</dbReference>
<dbReference type="InterPro" id="IPR039072">
    <property type="entry name" value="ATP_synth_I_Bacilli"/>
</dbReference>
<dbReference type="InterPro" id="IPR005598">
    <property type="entry name" value="ATP_synth_I"/>
</dbReference>
<evidence type="ECO:0000313" key="8">
    <source>
        <dbReference type="Proteomes" id="UP000261905"/>
    </source>
</evidence>
<dbReference type="PANTHER" id="PTHR40035">
    <property type="entry name" value="ATP SYNTHASE PROTEIN I"/>
    <property type="match status" value="1"/>
</dbReference>
<evidence type="ECO:0000256" key="4">
    <source>
        <dbReference type="ARBA" id="ARBA00022989"/>
    </source>
</evidence>
<dbReference type="GO" id="GO:0005886">
    <property type="term" value="C:plasma membrane"/>
    <property type="evidence" value="ECO:0007669"/>
    <property type="project" value="UniProtKB-SubCell"/>
</dbReference>
<keyword evidence="8" id="KW-1185">Reference proteome</keyword>
<feature type="transmembrane region" description="Helical" evidence="6">
    <location>
        <begin position="71"/>
        <end position="90"/>
    </location>
</feature>
<dbReference type="OrthoDB" id="2663723at2"/>
<dbReference type="PANTHER" id="PTHR40035:SF1">
    <property type="entry name" value="ATP SYNTHASE PROTEIN I"/>
    <property type="match status" value="1"/>
</dbReference>
<sequence>MDNMIKSAMRWLLYLLSACLILWAVFPELKSVALGLAAGFAVSAMNAFLLKRRVGMIAEAAIQEGAKKKGMGFGNRIASVLLLAMIAYKYPDILNMPAALIGSMVMPFLLLAAAIVHTLKENSSGKG</sequence>
<keyword evidence="3 6" id="KW-0812">Transmembrane</keyword>
<evidence type="ECO:0000313" key="7">
    <source>
        <dbReference type="EMBL" id="REK69512.1"/>
    </source>
</evidence>
<dbReference type="Pfam" id="PF03899">
    <property type="entry name" value="ATP-synt_I"/>
    <property type="match status" value="1"/>
</dbReference>